<dbReference type="PROSITE" id="PS50878">
    <property type="entry name" value="RT_POL"/>
    <property type="match status" value="1"/>
</dbReference>
<gene>
    <name evidence="2" type="ORF">KC01_LOCUS11264</name>
</gene>
<keyword evidence="3" id="KW-1185">Reference proteome</keyword>
<accession>A0AAV2JUX2</accession>
<dbReference type="EMBL" id="OZ035836">
    <property type="protein sequence ID" value="CAL1580420.1"/>
    <property type="molecule type" value="Genomic_DNA"/>
</dbReference>
<dbReference type="Proteomes" id="UP001497482">
    <property type="component" value="Chromosome 14"/>
</dbReference>
<evidence type="ECO:0000313" key="3">
    <source>
        <dbReference type="Proteomes" id="UP001497482"/>
    </source>
</evidence>
<reference evidence="2 3" key="1">
    <citation type="submission" date="2024-04" db="EMBL/GenBank/DDBJ databases">
        <authorList>
            <person name="Waldvogel A.-M."/>
            <person name="Schoenle A."/>
        </authorList>
    </citation>
    <scope>NUCLEOTIDE SEQUENCE [LARGE SCALE GENOMIC DNA]</scope>
</reference>
<evidence type="ECO:0000313" key="2">
    <source>
        <dbReference type="EMBL" id="CAL1580420.1"/>
    </source>
</evidence>
<dbReference type="InterPro" id="IPR000477">
    <property type="entry name" value="RT_dom"/>
</dbReference>
<dbReference type="PANTHER" id="PTHR31635">
    <property type="entry name" value="REVERSE TRANSCRIPTASE DOMAIN-CONTAINING PROTEIN-RELATED"/>
    <property type="match status" value="1"/>
</dbReference>
<proteinExistence type="predicted"/>
<dbReference type="PANTHER" id="PTHR31635:SF196">
    <property type="entry name" value="REVERSE TRANSCRIPTASE DOMAIN-CONTAINING PROTEIN-RELATED"/>
    <property type="match status" value="1"/>
</dbReference>
<protein>
    <recommendedName>
        <fullName evidence="1">Reverse transcriptase domain-containing protein</fullName>
    </recommendedName>
</protein>
<organism evidence="2 3">
    <name type="scientific">Knipowitschia caucasica</name>
    <name type="common">Caucasian dwarf goby</name>
    <name type="synonym">Pomatoschistus caucasicus</name>
    <dbReference type="NCBI Taxonomy" id="637954"/>
    <lineage>
        <taxon>Eukaryota</taxon>
        <taxon>Metazoa</taxon>
        <taxon>Chordata</taxon>
        <taxon>Craniata</taxon>
        <taxon>Vertebrata</taxon>
        <taxon>Euteleostomi</taxon>
        <taxon>Actinopterygii</taxon>
        <taxon>Neopterygii</taxon>
        <taxon>Teleostei</taxon>
        <taxon>Neoteleostei</taxon>
        <taxon>Acanthomorphata</taxon>
        <taxon>Gobiaria</taxon>
        <taxon>Gobiiformes</taxon>
        <taxon>Gobioidei</taxon>
        <taxon>Gobiidae</taxon>
        <taxon>Gobiinae</taxon>
        <taxon>Knipowitschia</taxon>
    </lineage>
</organism>
<dbReference type="AlphaFoldDB" id="A0AAV2JUX2"/>
<feature type="domain" description="Reverse transcriptase" evidence="1">
    <location>
        <begin position="1"/>
        <end position="269"/>
    </location>
</feature>
<evidence type="ECO:0000259" key="1">
    <source>
        <dbReference type="PROSITE" id="PS50878"/>
    </source>
</evidence>
<dbReference type="Pfam" id="PF00078">
    <property type="entry name" value="RVT_1"/>
    <property type="match status" value="1"/>
</dbReference>
<name>A0AAV2JUX2_KNICA</name>
<sequence length="401" mass="44517">MGGWFGDGLPQVSDEDNKKLEAPLTLAELGSAVGSLKPGRAPGIDGLSADFYKAFWDVLGPDLLEVLASRLRAVMASVIHVDQTYCVPSRLIGDNITLIRDVLEVSGSLGINLGLISIDQEKAFDRVEHQYLWQTMTAFWVNGGLSAPFSVGRGLRQVCSLSGMLYSLSIEPLLHRLRADLQGVLLPGTQPLKVSAYADDIIVFINSQRDVEVLADTVQVFGQVSSSRVNWSKSSTGLGLLHGAIAVNAFVCRVNRAVGEGCPFCGERETVFHCFWECGRLKHMLELLRGLFTSLGAEFNAQVFVGGVRYSSRSRRRGRLLSFLVGQDKMAVYVSRRRMFQDQGEISPRALMVRMVQARLRLEFGLYRINGDQEGFEERWGFREVCSVRDGELFFYAFLSL</sequence>
<dbReference type="CDD" id="cd01650">
    <property type="entry name" value="RT_nLTR_like"/>
    <property type="match status" value="1"/>
</dbReference>